<feature type="signal peptide" evidence="1">
    <location>
        <begin position="1"/>
        <end position="28"/>
    </location>
</feature>
<reference evidence="3" key="2">
    <citation type="submission" date="2017-02" db="UniProtKB">
        <authorList>
            <consortium name="WormBaseParasite"/>
        </authorList>
    </citation>
    <scope>IDENTIFICATION</scope>
</reference>
<dbReference type="AlphaFoldDB" id="A0A0K0D928"/>
<dbReference type="WBParaSite" id="ACAC_0000658501-mRNA-1">
    <property type="protein sequence ID" value="ACAC_0000658501-mRNA-1"/>
    <property type="gene ID" value="ACAC_0000658501"/>
</dbReference>
<protein>
    <submittedName>
        <fullName evidence="3">Uncharacterized protein</fullName>
    </submittedName>
</protein>
<name>A0A0K0D928_ANGCA</name>
<proteinExistence type="predicted"/>
<sequence length="78" mass="9357">MDDVRNFFRRVWSWLKFRVLWLVDLITGGERTCDKDIEALIGHELFNPLLFTPMMINRLSYSLFLRPGVKWFQFDSAS</sequence>
<keyword evidence="1" id="KW-0732">Signal</keyword>
<evidence type="ECO:0000313" key="2">
    <source>
        <dbReference type="Proteomes" id="UP000035642"/>
    </source>
</evidence>
<evidence type="ECO:0000256" key="1">
    <source>
        <dbReference type="SAM" id="SignalP"/>
    </source>
</evidence>
<reference evidence="2" key="1">
    <citation type="submission" date="2012-09" db="EMBL/GenBank/DDBJ databases">
        <authorList>
            <person name="Martin A.A."/>
        </authorList>
    </citation>
    <scope>NUCLEOTIDE SEQUENCE</scope>
</reference>
<organism evidence="2 3">
    <name type="scientific">Angiostrongylus cantonensis</name>
    <name type="common">Rat lungworm</name>
    <dbReference type="NCBI Taxonomy" id="6313"/>
    <lineage>
        <taxon>Eukaryota</taxon>
        <taxon>Metazoa</taxon>
        <taxon>Ecdysozoa</taxon>
        <taxon>Nematoda</taxon>
        <taxon>Chromadorea</taxon>
        <taxon>Rhabditida</taxon>
        <taxon>Rhabditina</taxon>
        <taxon>Rhabditomorpha</taxon>
        <taxon>Strongyloidea</taxon>
        <taxon>Metastrongylidae</taxon>
        <taxon>Angiostrongylus</taxon>
    </lineage>
</organism>
<accession>A0A0K0D928</accession>
<evidence type="ECO:0000313" key="3">
    <source>
        <dbReference type="WBParaSite" id="ACAC_0000658501-mRNA-1"/>
    </source>
</evidence>
<feature type="chain" id="PRO_5005326476" evidence="1">
    <location>
        <begin position="29"/>
        <end position="78"/>
    </location>
</feature>
<keyword evidence="2" id="KW-1185">Reference proteome</keyword>
<dbReference type="Proteomes" id="UP000035642">
    <property type="component" value="Unassembled WGS sequence"/>
</dbReference>